<feature type="compositionally biased region" description="Low complexity" evidence="1">
    <location>
        <begin position="138"/>
        <end position="152"/>
    </location>
</feature>
<accession>A0A0H4XDJ7</accession>
<gene>
    <name evidence="2" type="ORF">A176_003024</name>
</gene>
<dbReference type="Proteomes" id="UP000009026">
    <property type="component" value="Chromosome"/>
</dbReference>
<keyword evidence="3" id="KW-1185">Reference proteome</keyword>
<dbReference type="PATRIC" id="fig|1297742.4.peg.3049"/>
<name>A0A0H4XDJ7_9BACT</name>
<dbReference type="EMBL" id="CP012109">
    <property type="protein sequence ID" value="AKQ66112.1"/>
    <property type="molecule type" value="Genomic_DNA"/>
</dbReference>
<evidence type="ECO:0000256" key="1">
    <source>
        <dbReference type="SAM" id="MobiDB-lite"/>
    </source>
</evidence>
<organism evidence="2 3">
    <name type="scientific">Pseudomyxococcus hansupus</name>
    <dbReference type="NCBI Taxonomy" id="1297742"/>
    <lineage>
        <taxon>Bacteria</taxon>
        <taxon>Pseudomonadati</taxon>
        <taxon>Myxococcota</taxon>
        <taxon>Myxococcia</taxon>
        <taxon>Myxococcales</taxon>
        <taxon>Cystobacterineae</taxon>
        <taxon>Myxococcaceae</taxon>
        <taxon>Pseudomyxococcus</taxon>
    </lineage>
</organism>
<dbReference type="AlphaFoldDB" id="A0A0H4XDJ7"/>
<evidence type="ECO:0000313" key="3">
    <source>
        <dbReference type="Proteomes" id="UP000009026"/>
    </source>
</evidence>
<dbReference type="KEGG" id="mym:A176_003024"/>
<feature type="compositionally biased region" description="Basic and acidic residues" evidence="1">
    <location>
        <begin position="122"/>
        <end position="136"/>
    </location>
</feature>
<proteinExistence type="predicted"/>
<protein>
    <submittedName>
        <fullName evidence="2">Uncharacterized protein</fullName>
    </submittedName>
</protein>
<sequence length="178" mass="20419">MVRRSGTVRRAPSVFMQQVYYYGFLTSLEGDEKGPWLLDFECTDTRWFNDVVENQMPGNYRLARLEQIIGNRDYWTAWENSVAQRVVLRHFYEHYRNIAGSNNNPAPLALYHIQLDSSDVSTRIERPRRASREPSRKATGTGSRSAATGTLSRRPPRQACSPSRIPKPTSWTIPEPTG</sequence>
<dbReference type="STRING" id="1297742.A176_003024"/>
<reference evidence="2 3" key="1">
    <citation type="journal article" date="2016" name="PLoS ONE">
        <title>Complete Genome Sequence and Comparative Genomics of a Novel Myxobacterium Myxococcus hansupus.</title>
        <authorList>
            <person name="Sharma G."/>
            <person name="Narwani T."/>
            <person name="Subramanian S."/>
        </authorList>
    </citation>
    <scope>NUCLEOTIDE SEQUENCE [LARGE SCALE GENOMIC DNA]</scope>
    <source>
        <strain evidence="3">mixupus</strain>
    </source>
</reference>
<evidence type="ECO:0000313" key="2">
    <source>
        <dbReference type="EMBL" id="AKQ66112.1"/>
    </source>
</evidence>
<feature type="region of interest" description="Disordered" evidence="1">
    <location>
        <begin position="121"/>
        <end position="178"/>
    </location>
</feature>
<dbReference type="RefSeq" id="WP_049872303.1">
    <property type="nucleotide sequence ID" value="NZ_CP012109.1"/>
</dbReference>